<keyword evidence="2" id="KW-1185">Reference proteome</keyword>
<reference evidence="1 2" key="2">
    <citation type="submission" date="2019-01" db="EMBL/GenBank/DDBJ databases">
        <title>The decoding of complex shrimp genome reveals the adaptation for benthos swimmer, frequently molting mechanism and breeding impact on genome.</title>
        <authorList>
            <person name="Sun Y."/>
            <person name="Gao Y."/>
            <person name="Yu Y."/>
        </authorList>
    </citation>
    <scope>NUCLEOTIDE SEQUENCE [LARGE SCALE GENOMIC DNA]</scope>
    <source>
        <tissue evidence="1">Muscle</tissue>
    </source>
</reference>
<dbReference type="InterPro" id="IPR011249">
    <property type="entry name" value="Metalloenz_LuxS/M16"/>
</dbReference>
<proteinExistence type="predicted"/>
<organism evidence="1 2">
    <name type="scientific">Penaeus vannamei</name>
    <name type="common">Whiteleg shrimp</name>
    <name type="synonym">Litopenaeus vannamei</name>
    <dbReference type="NCBI Taxonomy" id="6689"/>
    <lineage>
        <taxon>Eukaryota</taxon>
        <taxon>Metazoa</taxon>
        <taxon>Ecdysozoa</taxon>
        <taxon>Arthropoda</taxon>
        <taxon>Crustacea</taxon>
        <taxon>Multicrustacea</taxon>
        <taxon>Malacostraca</taxon>
        <taxon>Eumalacostraca</taxon>
        <taxon>Eucarida</taxon>
        <taxon>Decapoda</taxon>
        <taxon>Dendrobranchiata</taxon>
        <taxon>Penaeoidea</taxon>
        <taxon>Penaeidae</taxon>
        <taxon>Penaeus</taxon>
    </lineage>
</organism>
<evidence type="ECO:0000313" key="1">
    <source>
        <dbReference type="EMBL" id="ROT81238.1"/>
    </source>
</evidence>
<name>A0A423TXQ2_PENVA</name>
<dbReference type="OrthoDB" id="952271at2759"/>
<comment type="caution">
    <text evidence="1">The sequence shown here is derived from an EMBL/GenBank/DDBJ whole genome shotgun (WGS) entry which is preliminary data.</text>
</comment>
<reference evidence="1 2" key="1">
    <citation type="submission" date="2018-04" db="EMBL/GenBank/DDBJ databases">
        <authorList>
            <person name="Zhang X."/>
            <person name="Yuan J."/>
            <person name="Li F."/>
            <person name="Xiang J."/>
        </authorList>
    </citation>
    <scope>NUCLEOTIDE SEQUENCE [LARGE SCALE GENOMIC DNA]</scope>
    <source>
        <tissue evidence="1">Muscle</tissue>
    </source>
</reference>
<sequence length="131" mass="14779">MKQTVDLTLREEVDRNWGEITDGEYLFDRLQRQIELIKDITRDSVAECLESLVSSKTNKEYRKLTVQVVGASNPEDGTPPALEGLLGEDNVVKFLGPCDKSAVKDYPAEQFITDIASFKEKLEPYPVTKIV</sequence>
<protein>
    <submittedName>
        <fullName evidence="1">Putative nardilysin-like protein</fullName>
    </submittedName>
</protein>
<dbReference type="AlphaFoldDB" id="A0A423TXQ2"/>
<dbReference type="SUPFAM" id="SSF63411">
    <property type="entry name" value="LuxS/MPP-like metallohydrolase"/>
    <property type="match status" value="1"/>
</dbReference>
<dbReference type="EMBL" id="QCYY01001001">
    <property type="protein sequence ID" value="ROT81238.1"/>
    <property type="molecule type" value="Genomic_DNA"/>
</dbReference>
<dbReference type="Gene3D" id="3.30.830.10">
    <property type="entry name" value="Metalloenzyme, LuxS/M16 peptidase-like"/>
    <property type="match status" value="1"/>
</dbReference>
<dbReference type="Proteomes" id="UP000283509">
    <property type="component" value="Unassembled WGS sequence"/>
</dbReference>
<evidence type="ECO:0000313" key="2">
    <source>
        <dbReference type="Proteomes" id="UP000283509"/>
    </source>
</evidence>
<dbReference type="STRING" id="6689.A0A423TXQ2"/>
<accession>A0A423TXQ2</accession>
<dbReference type="GO" id="GO:0046872">
    <property type="term" value="F:metal ion binding"/>
    <property type="evidence" value="ECO:0007669"/>
    <property type="project" value="InterPro"/>
</dbReference>
<gene>
    <name evidence="1" type="ORF">C7M84_000023</name>
</gene>